<dbReference type="PANTHER" id="PTHR33563">
    <property type="match status" value="1"/>
</dbReference>
<dbReference type="GO" id="GO:0003856">
    <property type="term" value="F:3-dehydroquinate synthase activity"/>
    <property type="evidence" value="ECO:0007669"/>
    <property type="project" value="InterPro"/>
</dbReference>
<dbReference type="Pfam" id="PF26558">
    <property type="entry name" value="DHQS_2nd"/>
    <property type="match status" value="1"/>
</dbReference>
<evidence type="ECO:0000259" key="4">
    <source>
        <dbReference type="Pfam" id="PF26558"/>
    </source>
</evidence>
<feature type="domain" description="3-dehydroquinate synthase C-terminal" evidence="4">
    <location>
        <begin position="141"/>
        <end position="290"/>
    </location>
</feature>
<dbReference type="EMBL" id="BARU01000334">
    <property type="protein sequence ID" value="GAH19652.1"/>
    <property type="molecule type" value="Genomic_DNA"/>
</dbReference>
<evidence type="ECO:0000256" key="2">
    <source>
        <dbReference type="ARBA" id="ARBA00023141"/>
    </source>
</evidence>
<feature type="domain" description="3-dehydroquinate synthase N-terminal" evidence="3">
    <location>
        <begin position="35"/>
        <end position="129"/>
    </location>
</feature>
<dbReference type="GO" id="GO:0009073">
    <property type="term" value="P:aromatic amino acid family biosynthetic process"/>
    <property type="evidence" value="ECO:0007669"/>
    <property type="project" value="UniProtKB-KW"/>
</dbReference>
<protein>
    <recommendedName>
        <fullName evidence="6">3-dehydroquinate synthase II</fullName>
    </recommendedName>
</protein>
<evidence type="ECO:0000313" key="5">
    <source>
        <dbReference type="EMBL" id="GAH19652.1"/>
    </source>
</evidence>
<dbReference type="GO" id="GO:0008652">
    <property type="term" value="P:amino acid biosynthetic process"/>
    <property type="evidence" value="ECO:0007669"/>
    <property type="project" value="UniProtKB-KW"/>
</dbReference>
<evidence type="ECO:0000259" key="3">
    <source>
        <dbReference type="Pfam" id="PF01959"/>
    </source>
</evidence>
<proteinExistence type="predicted"/>
<evidence type="ECO:0008006" key="6">
    <source>
        <dbReference type="Google" id="ProtNLM"/>
    </source>
</evidence>
<dbReference type="GO" id="GO:0016491">
    <property type="term" value="F:oxidoreductase activity"/>
    <property type="evidence" value="ECO:0007669"/>
    <property type="project" value="InterPro"/>
</dbReference>
<keyword evidence="2" id="KW-0057">Aromatic amino acid biosynthesis</keyword>
<keyword evidence="1" id="KW-0028">Amino-acid biosynthesis</keyword>
<dbReference type="AlphaFoldDB" id="X1DHJ3"/>
<dbReference type="InterPro" id="IPR002812">
    <property type="entry name" value="DHQS"/>
</dbReference>
<feature type="non-terminal residue" evidence="5">
    <location>
        <position position="291"/>
    </location>
</feature>
<reference evidence="5" key="1">
    <citation type="journal article" date="2014" name="Front. Microbiol.">
        <title>High frequency of phylogenetically diverse reductive dehalogenase-homologous genes in deep subseafloor sedimentary metagenomes.</title>
        <authorList>
            <person name="Kawai M."/>
            <person name="Futagami T."/>
            <person name="Toyoda A."/>
            <person name="Takaki Y."/>
            <person name="Nishi S."/>
            <person name="Hori S."/>
            <person name="Arai W."/>
            <person name="Tsubouchi T."/>
            <person name="Morono Y."/>
            <person name="Uchiyama I."/>
            <person name="Ito T."/>
            <person name="Fujiyama A."/>
            <person name="Inagaki F."/>
            <person name="Takami H."/>
        </authorList>
    </citation>
    <scope>NUCLEOTIDE SEQUENCE</scope>
    <source>
        <strain evidence="5">Expedition CK06-06</strain>
    </source>
</reference>
<accession>X1DHJ3</accession>
<organism evidence="5">
    <name type="scientific">marine sediment metagenome</name>
    <dbReference type="NCBI Taxonomy" id="412755"/>
    <lineage>
        <taxon>unclassified sequences</taxon>
        <taxon>metagenomes</taxon>
        <taxon>ecological metagenomes</taxon>
    </lineage>
</organism>
<gene>
    <name evidence="5" type="ORF">S03H2_01207</name>
</gene>
<dbReference type="PANTHER" id="PTHR33563:SF1">
    <property type="entry name" value="3-DEHYDROQUINATE SYNTHASE"/>
    <property type="match status" value="1"/>
</dbReference>
<comment type="caution">
    <text evidence="5">The sequence shown here is derived from an EMBL/GenBank/DDBJ whole genome shotgun (WGS) entry which is preliminary data.</text>
</comment>
<evidence type="ECO:0000256" key="1">
    <source>
        <dbReference type="ARBA" id="ARBA00022605"/>
    </source>
</evidence>
<sequence>MNELTLLQKNIEIPAKNLIFGNLEQLKKEKRLGVNCGFFMELKLKNDEKAVIDLSKTKEVDFIIVSAKDWKVIPFENLIAAMHTTDTDLIALVEDIEEAELMLKTLEIGVDGILITPKNVNDIVQLKSLIQPGIKIELAKAKITKIQNIPESERVCVDSTSLLQPGEGFLVGSTALGFVLIHSETFETTFVNSRPFRVNAGDVSAYILVPNDDPEMIYQTNYLSELKGGKRVLAVNYKGETRIVSIGRVKIEIRPMLRFELEVSEGNKKIPLSCICQNAETIRLVDPDGKA</sequence>
<dbReference type="InterPro" id="IPR030960">
    <property type="entry name" value="DHQS/DOIS_N"/>
</dbReference>
<name>X1DHJ3_9ZZZZ</name>
<dbReference type="InterPro" id="IPR056179">
    <property type="entry name" value="DHQS_C"/>
</dbReference>
<dbReference type="Pfam" id="PF01959">
    <property type="entry name" value="DHQS"/>
    <property type="match status" value="1"/>
</dbReference>